<dbReference type="GO" id="GO:0009055">
    <property type="term" value="F:electron transfer activity"/>
    <property type="evidence" value="ECO:0007669"/>
    <property type="project" value="InterPro"/>
</dbReference>
<feature type="region of interest" description="Disordered" evidence="7">
    <location>
        <begin position="155"/>
        <end position="175"/>
    </location>
</feature>
<evidence type="ECO:0000256" key="6">
    <source>
        <dbReference type="PIRSR" id="PIRSR000089-1"/>
    </source>
</evidence>
<dbReference type="InterPro" id="IPR014731">
    <property type="entry name" value="ETF_asu_C"/>
</dbReference>
<evidence type="ECO:0000256" key="1">
    <source>
        <dbReference type="ARBA" id="ARBA00005817"/>
    </source>
</evidence>
<keyword evidence="10" id="KW-1185">Reference proteome</keyword>
<dbReference type="InterPro" id="IPR018206">
    <property type="entry name" value="ETF_asu_C_CS"/>
</dbReference>
<evidence type="ECO:0000256" key="3">
    <source>
        <dbReference type="ARBA" id="ARBA00022630"/>
    </source>
</evidence>
<dbReference type="CDD" id="cd01715">
    <property type="entry name" value="ETF_alpha"/>
    <property type="match status" value="1"/>
</dbReference>
<evidence type="ECO:0000313" key="10">
    <source>
        <dbReference type="Proteomes" id="UP000093044"/>
    </source>
</evidence>
<dbReference type="Gene3D" id="3.40.50.1220">
    <property type="entry name" value="TPP-binding domain"/>
    <property type="match status" value="1"/>
</dbReference>
<evidence type="ECO:0000256" key="5">
    <source>
        <dbReference type="ARBA" id="ARBA00022982"/>
    </source>
</evidence>
<dbReference type="Proteomes" id="UP000093044">
    <property type="component" value="Chromosome"/>
</dbReference>
<keyword evidence="4 6" id="KW-0274">FAD</keyword>
<dbReference type="PANTHER" id="PTHR43153">
    <property type="entry name" value="ELECTRON TRANSFER FLAVOPROTEIN ALPHA"/>
    <property type="match status" value="1"/>
</dbReference>
<dbReference type="PROSITE" id="PS00696">
    <property type="entry name" value="ETF_ALPHA"/>
    <property type="match status" value="1"/>
</dbReference>
<dbReference type="Pfam" id="PF00766">
    <property type="entry name" value="ETF_alpha"/>
    <property type="match status" value="1"/>
</dbReference>
<dbReference type="AlphaFoldDB" id="A0A1B2I2T1"/>
<sequence>MKNIAEVWTLAEVRGGRVHPVSRELLAWGRELADALGAPLASVVIGSNIKEQAAALAAYGADKIYVAEAPEFENFKADIEVATLADLIETYKPTILIASATTQGRTVMPMLSARLGCGLTADCTEMAIDPATKRLIQTRPAIGGNVMADIKTKGRDPQMCTVRPKSKRPLPADGSRRGEVIEFKPREDTLASLIKFIKFAPDQSVGLPLQEAEIIVAGGKGMKNAKNFARLEELARLLGGSVGASRMAVDLGWAPYSAQVGLSGKSVTPRLYLAFGISGAVQHIAGMSGAETIVAVNQDPEAPIFRVADLSVQGDAIEVLNALIEAVKKYKERH</sequence>
<keyword evidence="3" id="KW-0285">Flavoprotein</keyword>
<dbReference type="SUPFAM" id="SSF52467">
    <property type="entry name" value="DHS-like NAD/FAD-binding domain"/>
    <property type="match status" value="1"/>
</dbReference>
<feature type="binding site" evidence="6">
    <location>
        <begin position="259"/>
        <end position="263"/>
    </location>
    <ligand>
        <name>FAD</name>
        <dbReference type="ChEBI" id="CHEBI:57692"/>
    </ligand>
</feature>
<dbReference type="InterPro" id="IPR029035">
    <property type="entry name" value="DHS-like_NAD/FAD-binding_dom"/>
</dbReference>
<dbReference type="OrthoDB" id="9770286at2"/>
<gene>
    <name evidence="9" type="ORF">BED41_03650</name>
</gene>
<feature type="binding site" evidence="6">
    <location>
        <begin position="276"/>
        <end position="283"/>
    </location>
    <ligand>
        <name>FAD</name>
        <dbReference type="ChEBI" id="CHEBI:57692"/>
    </ligand>
</feature>
<comment type="similarity">
    <text evidence="1">Belongs to the ETF alpha-subunit/FixB family.</text>
</comment>
<evidence type="ECO:0000313" key="9">
    <source>
        <dbReference type="EMBL" id="ANZ44263.1"/>
    </source>
</evidence>
<dbReference type="Gene3D" id="3.40.50.620">
    <property type="entry name" value="HUPs"/>
    <property type="match status" value="1"/>
</dbReference>
<organism evidence="9 10">
    <name type="scientific">Cloacibacillus porcorum</name>
    <dbReference type="NCBI Taxonomy" id="1197717"/>
    <lineage>
        <taxon>Bacteria</taxon>
        <taxon>Thermotogati</taxon>
        <taxon>Synergistota</taxon>
        <taxon>Synergistia</taxon>
        <taxon>Synergistales</taxon>
        <taxon>Synergistaceae</taxon>
        <taxon>Cloacibacillus</taxon>
    </lineage>
</organism>
<dbReference type="InterPro" id="IPR014730">
    <property type="entry name" value="ETF_a/b_N"/>
</dbReference>
<dbReference type="GO" id="GO:0050660">
    <property type="term" value="F:flavin adenine dinucleotide binding"/>
    <property type="evidence" value="ECO:0007669"/>
    <property type="project" value="InterPro"/>
</dbReference>
<dbReference type="GeneID" id="83056947"/>
<proteinExistence type="inferred from homology"/>
<dbReference type="SMART" id="SM00893">
    <property type="entry name" value="ETF"/>
    <property type="match status" value="1"/>
</dbReference>
<feature type="binding site" evidence="6">
    <location>
        <begin position="245"/>
        <end position="246"/>
    </location>
    <ligand>
        <name>FAD</name>
        <dbReference type="ChEBI" id="CHEBI:57692"/>
    </ligand>
</feature>
<dbReference type="InterPro" id="IPR001308">
    <property type="entry name" value="ETF_a/FixB"/>
</dbReference>
<dbReference type="KEGG" id="cpor:BED41_03650"/>
<dbReference type="RefSeq" id="WP_066743216.1">
    <property type="nucleotide sequence ID" value="NZ_CP016757.1"/>
</dbReference>
<protein>
    <submittedName>
        <fullName evidence="9">Electron transfer flavoprotein subunit alpha</fullName>
    </submittedName>
</protein>
<accession>A0A1B2I2T1</accession>
<dbReference type="PANTHER" id="PTHR43153:SF1">
    <property type="entry name" value="ELECTRON TRANSFER FLAVOPROTEIN SUBUNIT ALPHA, MITOCHONDRIAL"/>
    <property type="match status" value="1"/>
</dbReference>
<reference evidence="9" key="1">
    <citation type="submission" date="2016-08" db="EMBL/GenBank/DDBJ databases">
        <title>Complete genome of Cloacibacillus porcorum.</title>
        <authorList>
            <person name="Looft T."/>
            <person name="Bayles D.O."/>
            <person name="Alt D.P."/>
        </authorList>
    </citation>
    <scope>NUCLEOTIDE SEQUENCE [LARGE SCALE GENOMIC DNA]</scope>
    <source>
        <strain evidence="9">CL-84</strain>
    </source>
</reference>
<evidence type="ECO:0000256" key="2">
    <source>
        <dbReference type="ARBA" id="ARBA00022448"/>
    </source>
</evidence>
<dbReference type="PIRSF" id="PIRSF000089">
    <property type="entry name" value="Electra_flavoP_a"/>
    <property type="match status" value="1"/>
</dbReference>
<dbReference type="Pfam" id="PF01012">
    <property type="entry name" value="ETF"/>
    <property type="match status" value="1"/>
</dbReference>
<name>A0A1B2I2T1_9BACT</name>
<dbReference type="EMBL" id="CP016757">
    <property type="protein sequence ID" value="ANZ44263.1"/>
    <property type="molecule type" value="Genomic_DNA"/>
</dbReference>
<dbReference type="InterPro" id="IPR014729">
    <property type="entry name" value="Rossmann-like_a/b/a_fold"/>
</dbReference>
<dbReference type="SUPFAM" id="SSF52402">
    <property type="entry name" value="Adenine nucleotide alpha hydrolases-like"/>
    <property type="match status" value="1"/>
</dbReference>
<evidence type="ECO:0000259" key="8">
    <source>
        <dbReference type="SMART" id="SM00893"/>
    </source>
</evidence>
<feature type="domain" description="Electron transfer flavoprotein alpha/beta-subunit N-terminal" evidence="8">
    <location>
        <begin position="7"/>
        <end position="198"/>
    </location>
</feature>
<dbReference type="InterPro" id="IPR033947">
    <property type="entry name" value="ETF_alpha_N"/>
</dbReference>
<keyword evidence="2" id="KW-0813">Transport</keyword>
<dbReference type="GO" id="GO:0033539">
    <property type="term" value="P:fatty acid beta-oxidation using acyl-CoA dehydrogenase"/>
    <property type="evidence" value="ECO:0007669"/>
    <property type="project" value="TreeGrafter"/>
</dbReference>
<dbReference type="STRING" id="1197717.BED41_03650"/>
<evidence type="ECO:0000256" key="4">
    <source>
        <dbReference type="ARBA" id="ARBA00022827"/>
    </source>
</evidence>
<comment type="cofactor">
    <cofactor evidence="6">
        <name>FAD</name>
        <dbReference type="ChEBI" id="CHEBI:57692"/>
    </cofactor>
    <text evidence="6">Binds 1 FAD per dimer.</text>
</comment>
<evidence type="ECO:0000256" key="7">
    <source>
        <dbReference type="SAM" id="MobiDB-lite"/>
    </source>
</evidence>
<keyword evidence="5" id="KW-0249">Electron transport</keyword>
<feature type="binding site" evidence="6">
    <location>
        <position position="297"/>
    </location>
    <ligand>
        <name>FAD</name>
        <dbReference type="ChEBI" id="CHEBI:57692"/>
    </ligand>
</feature>